<dbReference type="RefSeq" id="WP_003673793.1">
    <property type="nucleotide sequence ID" value="NZ_RCKF01000007.1"/>
</dbReference>
<evidence type="ECO:0000313" key="1">
    <source>
        <dbReference type="EMBL" id="AZQ92812.1"/>
    </source>
</evidence>
<dbReference type="AlphaFoldDB" id="A0A3S9QDH7"/>
<proteinExistence type="predicted"/>
<dbReference type="SUPFAM" id="SSF55781">
    <property type="entry name" value="GAF domain-like"/>
    <property type="match status" value="1"/>
</dbReference>
<organism evidence="1 2">
    <name type="scientific">Moraxella catarrhalis</name>
    <name type="common">Branhamella catarrhalis</name>
    <dbReference type="NCBI Taxonomy" id="480"/>
    <lineage>
        <taxon>Bacteria</taxon>
        <taxon>Pseudomonadati</taxon>
        <taxon>Pseudomonadota</taxon>
        <taxon>Gammaproteobacteria</taxon>
        <taxon>Moraxellales</taxon>
        <taxon>Moraxellaceae</taxon>
        <taxon>Moraxella</taxon>
    </lineage>
</organism>
<protein>
    <submittedName>
        <fullName evidence="1">Bacterial transcriptional regulator family protein</fullName>
    </submittedName>
</protein>
<dbReference type="EMBL" id="CP034662">
    <property type="protein sequence ID" value="AZQ92812.1"/>
    <property type="molecule type" value="Genomic_DNA"/>
</dbReference>
<gene>
    <name evidence="1" type="ORF">EJK53_0845</name>
</gene>
<accession>A0A3S9QDH7</accession>
<dbReference type="Proteomes" id="UP000280228">
    <property type="component" value="Chromosome"/>
</dbReference>
<dbReference type="Gene3D" id="3.30.450.40">
    <property type="match status" value="1"/>
</dbReference>
<dbReference type="InterPro" id="IPR029016">
    <property type="entry name" value="GAF-like_dom_sf"/>
</dbReference>
<sequence length="88" mass="9793">MTERGVTDFNQLKDEFLHIKQTRLSLDDGQLRLGMTCIGTYIQSPDKVKLGIAVSLSNSEYDDKKVQIGDALVKLAQAIENRMGFGSM</sequence>
<evidence type="ECO:0000313" key="2">
    <source>
        <dbReference type="Proteomes" id="UP000280228"/>
    </source>
</evidence>
<reference evidence="1 2" key="1">
    <citation type="submission" date="2018-12" db="EMBL/GenBank/DDBJ databases">
        <title>Persistence of Moraxella catarrhalis in Chronic Obstructive Pulmonary Disease and Regulation of the Hag/MID Adhesin.</title>
        <authorList>
            <person name="Murphy T."/>
            <person name="Zhao X."/>
            <person name="Vyas G."/>
            <person name="Aluvathingal J."/>
            <person name="Nadendla S."/>
            <person name="Tallon L."/>
            <person name="Tettelin H."/>
        </authorList>
    </citation>
    <scope>NUCLEOTIDE SEQUENCE [LARGE SCALE GENOMIC DNA]</scope>
    <source>
        <strain evidence="1 2">46P58B1</strain>
    </source>
</reference>
<name>A0A3S9QDH7_MORCA</name>